<proteinExistence type="predicted"/>
<dbReference type="AlphaFoldDB" id="A0A089LDU6"/>
<keyword evidence="2" id="KW-1185">Reference proteome</keyword>
<dbReference type="Proteomes" id="UP000029518">
    <property type="component" value="Chromosome"/>
</dbReference>
<protein>
    <submittedName>
        <fullName evidence="1">Uncharacterized protein</fullName>
    </submittedName>
</protein>
<evidence type="ECO:0000313" key="1">
    <source>
        <dbReference type="EMBL" id="AIQ58270.1"/>
    </source>
</evidence>
<dbReference type="OrthoDB" id="2647092at2"/>
<evidence type="ECO:0000313" key="2">
    <source>
        <dbReference type="Proteomes" id="UP000029518"/>
    </source>
</evidence>
<sequence length="65" mass="7499">MRTENQIQSKINELTLQRRSLESRLAPLSADDPQRAALDAQLTRLEDMMMMLEWVLNAPTGKYHA</sequence>
<dbReference type="HOGENOM" id="CLU_2918353_0_0_9"/>
<dbReference type="RefSeq" id="WP_042213040.1">
    <property type="nucleotide sequence ID" value="NZ_CP009285.1"/>
</dbReference>
<accession>A0A089LDU6</accession>
<gene>
    <name evidence="1" type="ORF">PBOR_16005</name>
</gene>
<dbReference type="KEGG" id="pbd:PBOR_16005"/>
<dbReference type="EMBL" id="CP009285">
    <property type="protein sequence ID" value="AIQ58270.1"/>
    <property type="molecule type" value="Genomic_DNA"/>
</dbReference>
<name>A0A089LDU6_PAEBO</name>
<reference evidence="1" key="1">
    <citation type="submission" date="2014-08" db="EMBL/GenBank/DDBJ databases">
        <title>Comparative genomics of the Paenibacillus odorifer group.</title>
        <authorList>
            <person name="den Bakker H.C."/>
            <person name="Tsai Y.-C.Y.-C."/>
            <person name="Martin N."/>
            <person name="Korlach J."/>
            <person name="Wiedmann M."/>
        </authorList>
    </citation>
    <scope>NUCLEOTIDE SEQUENCE [LARGE SCALE GENOMIC DNA]</scope>
    <source>
        <strain evidence="1">DSM 13188</strain>
    </source>
</reference>
<organism evidence="1 2">
    <name type="scientific">Paenibacillus borealis</name>
    <dbReference type="NCBI Taxonomy" id="160799"/>
    <lineage>
        <taxon>Bacteria</taxon>
        <taxon>Bacillati</taxon>
        <taxon>Bacillota</taxon>
        <taxon>Bacilli</taxon>
        <taxon>Bacillales</taxon>
        <taxon>Paenibacillaceae</taxon>
        <taxon>Paenibacillus</taxon>
    </lineage>
</organism>